<dbReference type="InterPro" id="IPR050784">
    <property type="entry name" value="IAP"/>
</dbReference>
<dbReference type="GO" id="GO:0005737">
    <property type="term" value="C:cytoplasm"/>
    <property type="evidence" value="ECO:0007669"/>
    <property type="project" value="TreeGrafter"/>
</dbReference>
<dbReference type="Gene3D" id="1.10.1170.10">
    <property type="entry name" value="Inhibitor Of Apoptosis Protein (2mihbC-IAP-1), Chain A"/>
    <property type="match status" value="2"/>
</dbReference>
<evidence type="ECO:0000313" key="4">
    <source>
        <dbReference type="Proteomes" id="UP000735302"/>
    </source>
</evidence>
<reference evidence="3 4" key="1">
    <citation type="journal article" date="2021" name="Elife">
        <title>Chloroplast acquisition without the gene transfer in kleptoplastic sea slugs, Plakobranchus ocellatus.</title>
        <authorList>
            <person name="Maeda T."/>
            <person name="Takahashi S."/>
            <person name="Yoshida T."/>
            <person name="Shimamura S."/>
            <person name="Takaki Y."/>
            <person name="Nagai Y."/>
            <person name="Toyoda A."/>
            <person name="Suzuki Y."/>
            <person name="Arimoto A."/>
            <person name="Ishii H."/>
            <person name="Satoh N."/>
            <person name="Nishiyama T."/>
            <person name="Hasebe M."/>
            <person name="Maruyama T."/>
            <person name="Minagawa J."/>
            <person name="Obokata J."/>
            <person name="Shigenobu S."/>
        </authorList>
    </citation>
    <scope>NUCLEOTIDE SEQUENCE [LARGE SCALE GENOMIC DNA]</scope>
</reference>
<dbReference type="EMBL" id="BLXT01003727">
    <property type="protein sequence ID" value="GFO03540.1"/>
    <property type="molecule type" value="Genomic_DNA"/>
</dbReference>
<dbReference type="Pfam" id="PF00653">
    <property type="entry name" value="BIR"/>
    <property type="match status" value="1"/>
</dbReference>
<feature type="transmembrane region" description="Helical" evidence="2">
    <location>
        <begin position="31"/>
        <end position="57"/>
    </location>
</feature>
<dbReference type="InterPro" id="IPR001370">
    <property type="entry name" value="BIR_rpt"/>
</dbReference>
<name>A0AAV4A9S6_9GAST</name>
<evidence type="ECO:0000313" key="3">
    <source>
        <dbReference type="EMBL" id="GFO03540.1"/>
    </source>
</evidence>
<proteinExistence type="predicted"/>
<dbReference type="CDD" id="cd00022">
    <property type="entry name" value="BIR"/>
    <property type="match status" value="1"/>
</dbReference>
<feature type="region of interest" description="Disordered" evidence="1">
    <location>
        <begin position="413"/>
        <end position="457"/>
    </location>
</feature>
<dbReference type="PROSITE" id="PS50143">
    <property type="entry name" value="BIR_REPEAT_2"/>
    <property type="match status" value="2"/>
</dbReference>
<protein>
    <submittedName>
        <fullName evidence="3">Baculoviral iap repeat-containing protein 7</fullName>
    </submittedName>
</protein>
<evidence type="ECO:0000256" key="2">
    <source>
        <dbReference type="SAM" id="Phobius"/>
    </source>
</evidence>
<dbReference type="GO" id="GO:0051726">
    <property type="term" value="P:regulation of cell cycle"/>
    <property type="evidence" value="ECO:0007669"/>
    <property type="project" value="TreeGrafter"/>
</dbReference>
<dbReference type="PANTHER" id="PTHR10044:SF139">
    <property type="entry name" value="DEATH-ASSOCIATED INHIBITOR OF APOPTOSIS 2"/>
    <property type="match status" value="1"/>
</dbReference>
<keyword evidence="2" id="KW-1133">Transmembrane helix</keyword>
<dbReference type="AlphaFoldDB" id="A0AAV4A9S6"/>
<dbReference type="Proteomes" id="UP000735302">
    <property type="component" value="Unassembled WGS sequence"/>
</dbReference>
<evidence type="ECO:0000256" key="1">
    <source>
        <dbReference type="SAM" id="MobiDB-lite"/>
    </source>
</evidence>
<organism evidence="3 4">
    <name type="scientific">Plakobranchus ocellatus</name>
    <dbReference type="NCBI Taxonomy" id="259542"/>
    <lineage>
        <taxon>Eukaryota</taxon>
        <taxon>Metazoa</taxon>
        <taxon>Spiralia</taxon>
        <taxon>Lophotrochozoa</taxon>
        <taxon>Mollusca</taxon>
        <taxon>Gastropoda</taxon>
        <taxon>Heterobranchia</taxon>
        <taxon>Euthyneura</taxon>
        <taxon>Panpulmonata</taxon>
        <taxon>Sacoglossa</taxon>
        <taxon>Placobranchoidea</taxon>
        <taxon>Plakobranchidae</taxon>
        <taxon>Plakobranchus</taxon>
    </lineage>
</organism>
<gene>
    <name evidence="3" type="ORF">PoB_003004500</name>
</gene>
<keyword evidence="4" id="KW-1185">Reference proteome</keyword>
<dbReference type="GO" id="GO:0005634">
    <property type="term" value="C:nucleus"/>
    <property type="evidence" value="ECO:0007669"/>
    <property type="project" value="TreeGrafter"/>
</dbReference>
<sequence>MESSPLSNFPDFFEICGCNCIIALLKGTNHIYILFICIYILNASAVVLLLSFIIWHYKYTKYKASEILVWKIKFVITTTIYRKCWISSEEYLKAKGSDTKLLEQNSSKKLPLQHEERILQADEKADISVLDIILRSPQCEENLNTPDQPVEKIKTTKCVKLLQEESYSELCADCVSKTETSNSMKEGIFVLKLASNVSLRPARRDTRSKMKHVNAPCGMIVLVGLINGKGEVKAGQILAVLVYTFSGKMNNLCAAGLKPCAVRLDNDRNKKDFHGADPTETKVRILEQAINNIFVLRFVDILRLFVLKLKMNITIFLKCEKHILHQVARKVSFLQQASNRASALEQPGSKNQTLQKWTGEERVSELHSTKESAENCEAREADVLDGHGNNQDVSEKPMSMMADLEVEIPRYPRSMPDSVFKNPRRKAHASKSSGTSALRQRKRKACGSKLNKSGTSALRQRKRKACCSKPYKSGKQALGKRKACVSKHHLKRTNALGKRKTVFSKLHKNWTTALGKRKSCLPKPHKNRTCGLGQREACVSKPHKNGGGKKESESEIGISGLSSEKAVASKEQIKAIVLQGIETSVLKDEIPEASNKFLSDNNSYSASFLSHRQATSRAQLRSHQCDISAYPSYGRKGLSNLLMRYQLFRLCSFVKLQKAEYFKPWATELAASGFYSVDGISMIRCFSCGQEYNFSPEVTSPEVAHETDCNWQDMNLSLKESFETATHEELDQYYREYSSKWSQVEHNDKANFTTSDGVEGEEQTTGIGISELSGEGGAVAALDEGSASSDPAVASCNPAPASSVVNGSSPGYPFGKRRRSLPENLDACSSLVSKEESLQSSQGLLTSASKEPVFKERFGADASAAGAQVQLPRFDLSKASYPQFASSHSRRQTYGSWSRDHPKRPEDLVQAGFFYAGYADCVRCFYCGVGLKYWRRDDIPEYQHARTRPNCVYNYMLMGQEYVERVQQDMVPKVGRSTTALPPDQRSQNEGRRSDRQGQPSTQTAAATASVNQQGHASPDTREATSTDEQPSPYLRGPLARDAINKGWTPEQVKEAILYIITNLGGCRLKAFQASCVTISPVVHLFVSRKK</sequence>
<keyword evidence="2" id="KW-0472">Membrane</keyword>
<comment type="caution">
    <text evidence="3">The sequence shown here is derived from an EMBL/GenBank/DDBJ whole genome shotgun (WGS) entry which is preliminary data.</text>
</comment>
<dbReference type="PANTHER" id="PTHR10044">
    <property type="entry name" value="INHIBITOR OF APOPTOSIS"/>
    <property type="match status" value="1"/>
</dbReference>
<feature type="region of interest" description="Disordered" evidence="1">
    <location>
        <begin position="975"/>
        <end position="1038"/>
    </location>
</feature>
<dbReference type="SUPFAM" id="SSF57924">
    <property type="entry name" value="Inhibitor of apoptosis (IAP) repeat"/>
    <property type="match status" value="2"/>
</dbReference>
<feature type="compositionally biased region" description="Basic and acidic residues" evidence="1">
    <location>
        <begin position="987"/>
        <end position="996"/>
    </location>
</feature>
<accession>A0AAV4A9S6</accession>
<dbReference type="SMART" id="SM00238">
    <property type="entry name" value="BIR"/>
    <property type="match status" value="1"/>
</dbReference>
<feature type="region of interest" description="Disordered" evidence="1">
    <location>
        <begin position="782"/>
        <end position="804"/>
    </location>
</feature>
<feature type="compositionally biased region" description="Polar residues" evidence="1">
    <location>
        <begin position="976"/>
        <end position="986"/>
    </location>
</feature>
<keyword evidence="2" id="KW-0812">Transmembrane</keyword>